<evidence type="ECO:0000313" key="5">
    <source>
        <dbReference type="EMBL" id="APZ91688.1"/>
    </source>
</evidence>
<dbReference type="STRING" id="1891926.Fuma_01279"/>
<dbReference type="InterPro" id="IPR035437">
    <property type="entry name" value="SNase_OB-fold_sf"/>
</dbReference>
<proteinExistence type="predicted"/>
<dbReference type="OrthoDB" id="4376109at2"/>
<protein>
    <submittedName>
        <fullName evidence="5">Thermonuclease</fullName>
        <ecNumber evidence="5">3.1.31.1</ecNumber>
    </submittedName>
</protein>
<dbReference type="SMART" id="SM00318">
    <property type="entry name" value="SNc"/>
    <property type="match status" value="1"/>
</dbReference>
<dbReference type="InterPro" id="IPR016071">
    <property type="entry name" value="Staphylococal_nuclease_OB-fold"/>
</dbReference>
<evidence type="ECO:0000259" key="4">
    <source>
        <dbReference type="PROSITE" id="PS50830"/>
    </source>
</evidence>
<dbReference type="GO" id="GO:1990599">
    <property type="term" value="F:3' overhang single-stranded DNA endodeoxyribonuclease activity"/>
    <property type="evidence" value="ECO:0007669"/>
    <property type="project" value="UniProtKB-EC"/>
</dbReference>
<dbReference type="GO" id="GO:0003676">
    <property type="term" value="F:nucleic acid binding"/>
    <property type="evidence" value="ECO:0007669"/>
    <property type="project" value="InterPro"/>
</dbReference>
<dbReference type="InterPro" id="IPR002071">
    <property type="entry name" value="Thermonucl_AS"/>
</dbReference>
<feature type="domain" description="TNase-like" evidence="4">
    <location>
        <begin position="39"/>
        <end position="169"/>
    </location>
</feature>
<keyword evidence="1" id="KW-0540">Nuclease</keyword>
<keyword evidence="3 5" id="KW-0378">Hydrolase</keyword>
<evidence type="ECO:0000313" key="6">
    <source>
        <dbReference type="Proteomes" id="UP000187735"/>
    </source>
</evidence>
<accession>A0A1P8WC90</accession>
<gene>
    <name evidence="5" type="primary">nucH</name>
    <name evidence="5" type="ORF">Fuma_01279</name>
</gene>
<dbReference type="KEGG" id="fmr:Fuma_01279"/>
<dbReference type="EC" id="3.1.31.1" evidence="5"/>
<dbReference type="SUPFAM" id="SSF50199">
    <property type="entry name" value="Staphylococcal nuclease"/>
    <property type="match status" value="1"/>
</dbReference>
<dbReference type="PROSITE" id="PS50830">
    <property type="entry name" value="TNASE_3"/>
    <property type="match status" value="1"/>
</dbReference>
<evidence type="ECO:0000256" key="1">
    <source>
        <dbReference type="ARBA" id="ARBA00022722"/>
    </source>
</evidence>
<dbReference type="PROSITE" id="PS01284">
    <property type="entry name" value="TNASE_2"/>
    <property type="match status" value="1"/>
</dbReference>
<dbReference type="EMBL" id="CP017641">
    <property type="protein sequence ID" value="APZ91688.1"/>
    <property type="molecule type" value="Genomic_DNA"/>
</dbReference>
<dbReference type="PANTHER" id="PTHR12302:SF3">
    <property type="entry name" value="SERINE_THREONINE-PROTEIN KINASE 31"/>
    <property type="match status" value="1"/>
</dbReference>
<evidence type="ECO:0000256" key="3">
    <source>
        <dbReference type="ARBA" id="ARBA00022801"/>
    </source>
</evidence>
<evidence type="ECO:0000256" key="2">
    <source>
        <dbReference type="ARBA" id="ARBA00022759"/>
    </source>
</evidence>
<dbReference type="Gene3D" id="2.40.50.90">
    <property type="match status" value="1"/>
</dbReference>
<reference evidence="5 6" key="1">
    <citation type="journal article" date="2016" name="Front. Microbiol.">
        <title>Fuerstia marisgermanicae gen. nov., sp. nov., an Unusual Member of the Phylum Planctomycetes from the German Wadden Sea.</title>
        <authorList>
            <person name="Kohn T."/>
            <person name="Heuer A."/>
            <person name="Jogler M."/>
            <person name="Vollmers J."/>
            <person name="Boedeker C."/>
            <person name="Bunk B."/>
            <person name="Rast P."/>
            <person name="Borchert D."/>
            <person name="Glockner I."/>
            <person name="Freese H.M."/>
            <person name="Klenk H.P."/>
            <person name="Overmann J."/>
            <person name="Kaster A.K."/>
            <person name="Rohde M."/>
            <person name="Wiegand S."/>
            <person name="Jogler C."/>
        </authorList>
    </citation>
    <scope>NUCLEOTIDE SEQUENCE [LARGE SCALE GENOMIC DNA]</scope>
    <source>
        <strain evidence="5 6">NH11</strain>
    </source>
</reference>
<organism evidence="5 6">
    <name type="scientific">Fuerstiella marisgermanici</name>
    <dbReference type="NCBI Taxonomy" id="1891926"/>
    <lineage>
        <taxon>Bacteria</taxon>
        <taxon>Pseudomonadati</taxon>
        <taxon>Planctomycetota</taxon>
        <taxon>Planctomycetia</taxon>
        <taxon>Planctomycetales</taxon>
        <taxon>Planctomycetaceae</taxon>
        <taxon>Fuerstiella</taxon>
    </lineage>
</organism>
<name>A0A1P8WC90_9PLAN</name>
<dbReference type="PANTHER" id="PTHR12302">
    <property type="entry name" value="EBNA2 BINDING PROTEIN P100"/>
    <property type="match status" value="1"/>
</dbReference>
<keyword evidence="2" id="KW-0255">Endonuclease</keyword>
<dbReference type="Proteomes" id="UP000187735">
    <property type="component" value="Chromosome"/>
</dbReference>
<dbReference type="RefSeq" id="WP_158520873.1">
    <property type="nucleotide sequence ID" value="NZ_CP017641.1"/>
</dbReference>
<sequence length="171" mass="18699">MPHLRRPTPGMMALCIIIILAAFRLAGSTQVQNASGTNERRTVTVQTVLDGDTFITTTGERVRLLGIDAPEVAHHDTVLEPFGTEATEWLAERILNTDVQLHIGIEGTDRYGRTLAWVYTADGAFINQEALSGGYAELLDRFGLPLQLEASLRQATAEAQVAGRGLWGRKQ</sequence>
<keyword evidence="6" id="KW-1185">Reference proteome</keyword>
<dbReference type="Pfam" id="PF00565">
    <property type="entry name" value="SNase"/>
    <property type="match status" value="1"/>
</dbReference>
<dbReference type="AlphaFoldDB" id="A0A1P8WC90"/>